<dbReference type="GO" id="GO:0030544">
    <property type="term" value="F:Hsp70 protein binding"/>
    <property type="evidence" value="ECO:0007669"/>
    <property type="project" value="TreeGrafter"/>
</dbReference>
<accession>A0A388LW99</accession>
<evidence type="ECO:0000313" key="5">
    <source>
        <dbReference type="Proteomes" id="UP000265515"/>
    </source>
</evidence>
<dbReference type="GO" id="GO:0005829">
    <property type="term" value="C:cytosol"/>
    <property type="evidence" value="ECO:0007669"/>
    <property type="project" value="TreeGrafter"/>
</dbReference>
<dbReference type="Proteomes" id="UP000265515">
    <property type="component" value="Unassembled WGS sequence"/>
</dbReference>
<dbReference type="PANTHER" id="PTHR46035">
    <property type="entry name" value="TETRATRICOPEPTIDE REPEAT PROTEIN 4"/>
    <property type="match status" value="1"/>
</dbReference>
<dbReference type="GO" id="GO:0006457">
    <property type="term" value="P:protein folding"/>
    <property type="evidence" value="ECO:0007669"/>
    <property type="project" value="TreeGrafter"/>
</dbReference>
<protein>
    <submittedName>
        <fullName evidence="4">Uncharacterized protein</fullName>
    </submittedName>
</protein>
<evidence type="ECO:0000313" key="4">
    <source>
        <dbReference type="EMBL" id="GBG86594.1"/>
    </source>
</evidence>
<keyword evidence="5" id="KW-1185">Reference proteome</keyword>
<comment type="caution">
    <text evidence="4">The sequence shown here is derived from an EMBL/GenBank/DDBJ whole genome shotgun (WGS) entry which is preliminary data.</text>
</comment>
<evidence type="ECO:0000259" key="2">
    <source>
        <dbReference type="Pfam" id="PF13229"/>
    </source>
</evidence>
<feature type="domain" description="Right handed beta helix" evidence="2">
    <location>
        <begin position="237"/>
        <end position="342"/>
    </location>
</feature>
<dbReference type="EMBL" id="BFEA01000571">
    <property type="protein sequence ID" value="GBG86594.1"/>
    <property type="molecule type" value="Genomic_DNA"/>
</dbReference>
<sequence length="1474" mass="155972">MARVRGNDLFAAGDYHGAIAAYTLGLDGGPTSQTVSGEDDRGTSSSPPSSHSPSERAVLLANRAACHLRLGATDAAAADCQASTVLDPCYFKAWTRLAQCLPVDDLRAGIAICSGGALGSRSGWDQVWTLYRSIQTHHQSWMPKDLEKIAIVSSDYQLVAALAAASVSRQAGGDDEGEGSKEGVVIVLRPGSYNMMPMTTTRLSSCCAGKSLALIGLGNVELVSPISHAIALDGENCSLLIANVQMAGSSQVSAVCVSSNARLRLINCRIHDYAEAGVLIAGGHAELSHCSFRRTAKQAIEVREGGTLHAESISIVDCMQGVTAYGGARRVCIKNSRIEGSMMENVVAAGTFENAPTAMQRETGFGGYKNETSAAAALWGKERAIQLELVLSGCTIARSGQFGLSADFGAVVTLNQCRFDNCDMPAVFVKGGTDVWIRACQFVYRGGKSTQTWGGHRLPQCAVYVAINYGGVVDIYGNAFAGPRELAVFQDAKDSPEWRENRLIINVMGLWSRPANVRDNRHFTLAEADRLPSTSVLAGEGQLLLAEGKQAAESSGHGGARVRAPDIRTQRRLHHTAQLAQWDPLSHAYYAIGNTFGYDLTAPSDGFGSPTTRHQSAAAMTAGGEEVGGVGDGVAQRRLLFAACGDIRNLLATARSVEFRVAASRRETARSGGTHYVLNDGNVSMLARSAVLIHMAAELGATADVVLAVWANHGLTDLQAAMLSRSLSLLAVQPWPTWLSAASSLDPDAPADARAEASLRAVFRAWADCTMSLSELLEVRNALLLGVVDHAIDLSIAATGGRFRQDVSAYLRTGSIDRQRSSSCGSSSPGSSSRRSRRRSGRSSDAPSSSEPLTSANVTLLLAPALQYTVYFSSSIFRAVPLDAACSTALEGLLTWITPGITCLASALRSGTASLQLVPGDILDLMTSPREVTSGTHSRSPCQPLHNGHHDDCNYLYDFIDCSNVADYVSVPALLQAAAPFLARRPSSRLRIESKVLLHEARARLGGPHLDPGPVQFVESQLPEGFSLASYETLLGIRLLGGNRLQLTNEVKPAGGKNAAPAAKAAAEAAAAAAAAGGIRLEIAAASADTPTLPHSRMCGISALFLLLELLRACKNSMPSSTTLVHLLAMASSDNDPEPMVQALLRCDPEGQAPMFKWELLLHAKVQAAFSRANPPLSPSTSPPSTIIDNLRLLLVTYDASPGFALLRHRDSPLLLAFSRQPLPSGVVMKRSAAQLMSVFEWVDDVAKARFLITASVLKQCRSWFVTLCVLSASAGLVAVGIPAALSSLTVAPVSASEIRPWRCHSDPRASALLSPDERETLGLEHLSFSRDMDMIDKMFSVNDRKEWQHAIHFFAECIVVDVLAPGELPAVEHAKVSVLVDGKFLAVDIIPAKGRKGGGGGGGGGGGKNVAGGGGREGASTSVSPDSFRVPLPCEVSKDNDACKIMISRRLGAISARILKIPKSVQAAKKSSD</sequence>
<name>A0A388LW99_CHABU</name>
<gene>
    <name evidence="4" type="ORF">CBR_g41659</name>
</gene>
<dbReference type="Gene3D" id="2.160.20.10">
    <property type="entry name" value="Single-stranded right-handed beta-helix, Pectin lyase-like"/>
    <property type="match status" value="1"/>
</dbReference>
<feature type="region of interest" description="Disordered" evidence="1">
    <location>
        <begin position="30"/>
        <end position="54"/>
    </location>
</feature>
<dbReference type="Gramene" id="GBG86594">
    <property type="protein sequence ID" value="GBG86594"/>
    <property type="gene ID" value="CBR_g41659"/>
</dbReference>
<dbReference type="OMA" id="ACKIMIS"/>
<feature type="region of interest" description="Disordered" evidence="1">
    <location>
        <begin position="818"/>
        <end position="852"/>
    </location>
</feature>
<dbReference type="Gene3D" id="1.25.40.10">
    <property type="entry name" value="Tetratricopeptide repeat domain"/>
    <property type="match status" value="1"/>
</dbReference>
<dbReference type="SUPFAM" id="SSF51126">
    <property type="entry name" value="Pectin lyase-like"/>
    <property type="match status" value="1"/>
</dbReference>
<feature type="compositionally biased region" description="Gly residues" evidence="1">
    <location>
        <begin position="1398"/>
        <end position="1418"/>
    </location>
</feature>
<proteinExistence type="predicted"/>
<evidence type="ECO:0000256" key="1">
    <source>
        <dbReference type="SAM" id="MobiDB-lite"/>
    </source>
</evidence>
<dbReference type="InterPro" id="IPR011050">
    <property type="entry name" value="Pectin_lyase_fold/virulence"/>
</dbReference>
<reference evidence="4 5" key="1">
    <citation type="journal article" date="2018" name="Cell">
        <title>The Chara Genome: Secondary Complexity and Implications for Plant Terrestrialization.</title>
        <authorList>
            <person name="Nishiyama T."/>
            <person name="Sakayama H."/>
            <person name="Vries J.D."/>
            <person name="Buschmann H."/>
            <person name="Saint-Marcoux D."/>
            <person name="Ullrich K.K."/>
            <person name="Haas F.B."/>
            <person name="Vanderstraeten L."/>
            <person name="Becker D."/>
            <person name="Lang D."/>
            <person name="Vosolsobe S."/>
            <person name="Rombauts S."/>
            <person name="Wilhelmsson P.K.I."/>
            <person name="Janitza P."/>
            <person name="Kern R."/>
            <person name="Heyl A."/>
            <person name="Rumpler F."/>
            <person name="Villalobos L.I.A.C."/>
            <person name="Clay J.M."/>
            <person name="Skokan R."/>
            <person name="Toyoda A."/>
            <person name="Suzuki Y."/>
            <person name="Kagoshima H."/>
            <person name="Schijlen E."/>
            <person name="Tajeshwar N."/>
            <person name="Catarino B."/>
            <person name="Hetherington A.J."/>
            <person name="Saltykova A."/>
            <person name="Bonnot C."/>
            <person name="Breuninger H."/>
            <person name="Symeonidi A."/>
            <person name="Radhakrishnan G.V."/>
            <person name="Van Nieuwerburgh F."/>
            <person name="Deforce D."/>
            <person name="Chang C."/>
            <person name="Karol K.G."/>
            <person name="Hedrich R."/>
            <person name="Ulvskov P."/>
            <person name="Glockner G."/>
            <person name="Delwiche C.F."/>
            <person name="Petrasek J."/>
            <person name="Van de Peer Y."/>
            <person name="Friml J."/>
            <person name="Beilby M."/>
            <person name="Dolan L."/>
            <person name="Kohara Y."/>
            <person name="Sugano S."/>
            <person name="Fujiyama A."/>
            <person name="Delaux P.-M."/>
            <person name="Quint M."/>
            <person name="TheiBen G."/>
            <person name="Hagemann M."/>
            <person name="Harholt J."/>
            <person name="Dunand C."/>
            <person name="Zachgo S."/>
            <person name="Langdale J."/>
            <person name="Maumus F."/>
            <person name="Straeten D.V.D."/>
            <person name="Gould S.B."/>
            <person name="Rensing S.A."/>
        </authorList>
    </citation>
    <scope>NUCLEOTIDE SEQUENCE [LARGE SCALE GENOMIC DNA]</scope>
    <source>
        <strain evidence="4 5">S276</strain>
    </source>
</reference>
<dbReference type="InterPro" id="IPR039448">
    <property type="entry name" value="Beta_helix"/>
</dbReference>
<dbReference type="Pfam" id="PF13229">
    <property type="entry name" value="Beta_helix"/>
    <property type="match status" value="1"/>
</dbReference>
<dbReference type="SUPFAM" id="SSF48452">
    <property type="entry name" value="TPR-like"/>
    <property type="match status" value="1"/>
</dbReference>
<dbReference type="InterPro" id="IPR012334">
    <property type="entry name" value="Pectin_lyas_fold"/>
</dbReference>
<evidence type="ECO:0000259" key="3">
    <source>
        <dbReference type="Pfam" id="PF14737"/>
    </source>
</evidence>
<dbReference type="GO" id="GO:0005634">
    <property type="term" value="C:nucleus"/>
    <property type="evidence" value="ECO:0007669"/>
    <property type="project" value="TreeGrafter"/>
</dbReference>
<dbReference type="Pfam" id="PF14737">
    <property type="entry name" value="DUF4470"/>
    <property type="match status" value="1"/>
</dbReference>
<dbReference type="InterPro" id="IPR027974">
    <property type="entry name" value="DUF4470"/>
</dbReference>
<feature type="compositionally biased region" description="Low complexity" evidence="1">
    <location>
        <begin position="821"/>
        <end position="833"/>
    </location>
</feature>
<feature type="region of interest" description="Disordered" evidence="1">
    <location>
        <begin position="1397"/>
        <end position="1427"/>
    </location>
</feature>
<dbReference type="GO" id="GO:0051879">
    <property type="term" value="F:Hsp90 protein binding"/>
    <property type="evidence" value="ECO:0007669"/>
    <property type="project" value="TreeGrafter"/>
</dbReference>
<dbReference type="OrthoDB" id="2335338at2759"/>
<organism evidence="4 5">
    <name type="scientific">Chara braunii</name>
    <name type="common">Braun's stonewort</name>
    <dbReference type="NCBI Taxonomy" id="69332"/>
    <lineage>
        <taxon>Eukaryota</taxon>
        <taxon>Viridiplantae</taxon>
        <taxon>Streptophyta</taxon>
        <taxon>Charophyceae</taxon>
        <taxon>Charales</taxon>
        <taxon>Characeae</taxon>
        <taxon>Chara</taxon>
    </lineage>
</organism>
<dbReference type="STRING" id="69332.A0A388LW99"/>
<dbReference type="PANTHER" id="PTHR46035:SF1">
    <property type="entry name" value="TETRATRICOPEPTIDE REPEAT PROTEIN 4"/>
    <property type="match status" value="1"/>
</dbReference>
<feature type="domain" description="DUF4470" evidence="3">
    <location>
        <begin position="636"/>
        <end position="712"/>
    </location>
</feature>
<dbReference type="InterPro" id="IPR011990">
    <property type="entry name" value="TPR-like_helical_dom_sf"/>
</dbReference>